<dbReference type="InterPro" id="IPR026750">
    <property type="entry name" value="NTAN1"/>
</dbReference>
<dbReference type="Pfam" id="PF14736">
    <property type="entry name" value="N_Asn_amidohyd"/>
    <property type="match status" value="1"/>
</dbReference>
<name>A0A7M7NXF0_STRPU</name>
<evidence type="ECO:0000313" key="2">
    <source>
        <dbReference type="Proteomes" id="UP000007110"/>
    </source>
</evidence>
<dbReference type="Proteomes" id="UP000007110">
    <property type="component" value="Unassembled WGS sequence"/>
</dbReference>
<dbReference type="OrthoDB" id="539995at2759"/>
<protein>
    <submittedName>
        <fullName evidence="1">Uncharacterized protein</fullName>
    </submittedName>
</protein>
<keyword evidence="2" id="KW-1185">Reference proteome</keyword>
<accession>A0A7M7NXF0</accession>
<dbReference type="GO" id="GO:0006511">
    <property type="term" value="P:ubiquitin-dependent protein catabolic process"/>
    <property type="evidence" value="ECO:0000318"/>
    <property type="project" value="GO_Central"/>
</dbReference>
<dbReference type="KEGG" id="spu:115924198"/>
<dbReference type="OMA" id="CIHSTAV"/>
<reference evidence="2" key="1">
    <citation type="submission" date="2015-02" db="EMBL/GenBank/DDBJ databases">
        <title>Genome sequencing for Strongylocentrotus purpuratus.</title>
        <authorList>
            <person name="Murali S."/>
            <person name="Liu Y."/>
            <person name="Vee V."/>
            <person name="English A."/>
            <person name="Wang M."/>
            <person name="Skinner E."/>
            <person name="Han Y."/>
            <person name="Muzny D.M."/>
            <person name="Worley K.C."/>
            <person name="Gibbs R.A."/>
        </authorList>
    </citation>
    <scope>NUCLEOTIDE SEQUENCE</scope>
</reference>
<dbReference type="InParanoid" id="A0A7M7NXF0"/>
<proteinExistence type="predicted"/>
<reference evidence="1" key="2">
    <citation type="submission" date="2021-01" db="UniProtKB">
        <authorList>
            <consortium name="EnsemblMetazoa"/>
        </authorList>
    </citation>
    <scope>IDENTIFICATION</scope>
</reference>
<dbReference type="PANTHER" id="PTHR12498">
    <property type="entry name" value="N-TERMINAL ASPARAGINE AMIDOHYDROLASE"/>
    <property type="match status" value="1"/>
</dbReference>
<dbReference type="PANTHER" id="PTHR12498:SF0">
    <property type="entry name" value="PROTEIN N-TERMINAL ASPARAGINE AMIDOHYDROLASE"/>
    <property type="match status" value="1"/>
</dbReference>
<dbReference type="GO" id="GO:0008418">
    <property type="term" value="F:protein-N-terminal asparagine amidohydrolase activity"/>
    <property type="evidence" value="ECO:0000318"/>
    <property type="project" value="GO_Central"/>
</dbReference>
<sequence>MPLMIDGKLYHPKENVMQLVKDYPKFQVEAAAFCSKPLRHCEALDLLYVNQREYAVTIPSDSVVKVLGSDDATTCHIIVLRHTGSGATALAHLDGHGIEGGINSMLASITTLSTGSSDGRQTRTTHLWGLL</sequence>
<organism evidence="1 2">
    <name type="scientific">Strongylocentrotus purpuratus</name>
    <name type="common">Purple sea urchin</name>
    <dbReference type="NCBI Taxonomy" id="7668"/>
    <lineage>
        <taxon>Eukaryota</taxon>
        <taxon>Metazoa</taxon>
        <taxon>Echinodermata</taxon>
        <taxon>Eleutherozoa</taxon>
        <taxon>Echinozoa</taxon>
        <taxon>Echinoidea</taxon>
        <taxon>Euechinoidea</taxon>
        <taxon>Echinacea</taxon>
        <taxon>Camarodonta</taxon>
        <taxon>Echinidea</taxon>
        <taxon>Strongylocentrotidae</taxon>
        <taxon>Strongylocentrotus</taxon>
    </lineage>
</organism>
<dbReference type="EnsemblMetazoa" id="XM_030986095">
    <property type="protein sequence ID" value="XP_030841955"/>
    <property type="gene ID" value="LOC115924198"/>
</dbReference>
<dbReference type="AlphaFoldDB" id="A0A7M7NXF0"/>
<evidence type="ECO:0000313" key="1">
    <source>
        <dbReference type="EnsemblMetazoa" id="XP_030841955"/>
    </source>
</evidence>
<dbReference type="GO" id="GO:0005634">
    <property type="term" value="C:nucleus"/>
    <property type="evidence" value="ECO:0000318"/>
    <property type="project" value="GO_Central"/>
</dbReference>
<dbReference type="RefSeq" id="XP_030841955.1">
    <property type="nucleotide sequence ID" value="XM_030986095.1"/>
</dbReference>
<dbReference type="GeneID" id="115924198"/>